<evidence type="ECO:0000313" key="2">
    <source>
        <dbReference type="Proteomes" id="UP000006591"/>
    </source>
</evidence>
<dbReference type="AlphaFoldDB" id="A0A0E0GJH4"/>
<reference evidence="1" key="1">
    <citation type="submission" date="2015-04" db="UniProtKB">
        <authorList>
            <consortium name="EnsemblPlants"/>
        </authorList>
    </citation>
    <scope>IDENTIFICATION</scope>
    <source>
        <strain evidence="1">SL10</strain>
    </source>
</reference>
<dbReference type="EnsemblPlants" id="ONIVA03G10510.1">
    <property type="protein sequence ID" value="ONIVA03G10510.1"/>
    <property type="gene ID" value="ONIVA03G10510"/>
</dbReference>
<proteinExistence type="predicted"/>
<organism evidence="1">
    <name type="scientific">Oryza nivara</name>
    <name type="common">Indian wild rice</name>
    <name type="synonym">Oryza sativa f. spontanea</name>
    <dbReference type="NCBI Taxonomy" id="4536"/>
    <lineage>
        <taxon>Eukaryota</taxon>
        <taxon>Viridiplantae</taxon>
        <taxon>Streptophyta</taxon>
        <taxon>Embryophyta</taxon>
        <taxon>Tracheophyta</taxon>
        <taxon>Spermatophyta</taxon>
        <taxon>Magnoliopsida</taxon>
        <taxon>Liliopsida</taxon>
        <taxon>Poales</taxon>
        <taxon>Poaceae</taxon>
        <taxon>BOP clade</taxon>
        <taxon>Oryzoideae</taxon>
        <taxon>Oryzeae</taxon>
        <taxon>Oryzinae</taxon>
        <taxon>Oryza</taxon>
    </lineage>
</organism>
<dbReference type="Gramene" id="ONIVA03G10510.1">
    <property type="protein sequence ID" value="ONIVA03G10510.1"/>
    <property type="gene ID" value="ONIVA03G10510"/>
</dbReference>
<name>A0A0E0GJH4_ORYNI</name>
<reference evidence="1" key="2">
    <citation type="submission" date="2018-04" db="EMBL/GenBank/DDBJ databases">
        <title>OnivRS2 (Oryza nivara Reference Sequence Version 2).</title>
        <authorList>
            <person name="Zhang J."/>
            <person name="Kudrna D."/>
            <person name="Lee S."/>
            <person name="Talag J."/>
            <person name="Rajasekar S."/>
            <person name="Welchert J."/>
            <person name="Hsing Y.-I."/>
            <person name="Wing R.A."/>
        </authorList>
    </citation>
    <scope>NUCLEOTIDE SEQUENCE [LARGE SCALE GENOMIC DNA]</scope>
    <source>
        <strain evidence="1">SL10</strain>
    </source>
</reference>
<protein>
    <submittedName>
        <fullName evidence="1">Uncharacterized protein</fullName>
    </submittedName>
</protein>
<accession>A0A0E0GJH4</accession>
<keyword evidence="2" id="KW-1185">Reference proteome</keyword>
<evidence type="ECO:0000313" key="1">
    <source>
        <dbReference type="EnsemblPlants" id="ONIVA03G10510.1"/>
    </source>
</evidence>
<dbReference type="HOGENOM" id="CLU_2908014_0_0_1"/>
<dbReference type="Proteomes" id="UP000006591">
    <property type="component" value="Chromosome 3"/>
</dbReference>
<sequence length="62" mass="6984">MVARVLDCTIVPCVMSYWYSTVVAVGLGPVLFPDPVVVPPQQMTCQKRNTDRNSQAMDRHVY</sequence>